<feature type="compositionally biased region" description="Polar residues" evidence="1">
    <location>
        <begin position="644"/>
        <end position="653"/>
    </location>
</feature>
<protein>
    <recommendedName>
        <fullName evidence="4">LPXTG-motif cell wall anchor domain protein</fullName>
    </recommendedName>
</protein>
<evidence type="ECO:0008006" key="4">
    <source>
        <dbReference type="Google" id="ProtNLM"/>
    </source>
</evidence>
<feature type="region of interest" description="Disordered" evidence="1">
    <location>
        <begin position="812"/>
        <end position="866"/>
    </location>
</feature>
<feature type="compositionally biased region" description="Polar residues" evidence="1">
    <location>
        <begin position="491"/>
        <end position="500"/>
    </location>
</feature>
<feature type="compositionally biased region" description="Low complexity" evidence="1">
    <location>
        <begin position="264"/>
        <end position="273"/>
    </location>
</feature>
<feature type="region of interest" description="Disordered" evidence="1">
    <location>
        <begin position="427"/>
        <end position="450"/>
    </location>
</feature>
<feature type="region of interest" description="Disordered" evidence="1">
    <location>
        <begin position="463"/>
        <end position="601"/>
    </location>
</feature>
<feature type="compositionally biased region" description="Polar residues" evidence="1">
    <location>
        <begin position="230"/>
        <end position="254"/>
    </location>
</feature>
<comment type="caution">
    <text evidence="2">The sequence shown here is derived from an EMBL/GenBank/DDBJ whole genome shotgun (WGS) entry which is preliminary data.</text>
</comment>
<feature type="compositionally biased region" description="Polar residues" evidence="1">
    <location>
        <begin position="1059"/>
        <end position="1074"/>
    </location>
</feature>
<feature type="region of interest" description="Disordered" evidence="1">
    <location>
        <begin position="1"/>
        <end position="145"/>
    </location>
</feature>
<name>A0AA39GLC6_SARSR</name>
<feature type="region of interest" description="Disordered" evidence="1">
    <location>
        <begin position="680"/>
        <end position="712"/>
    </location>
</feature>
<feature type="compositionally biased region" description="Basic and acidic residues" evidence="1">
    <location>
        <begin position="539"/>
        <end position="551"/>
    </location>
</feature>
<feature type="compositionally biased region" description="Low complexity" evidence="1">
    <location>
        <begin position="66"/>
        <end position="116"/>
    </location>
</feature>
<gene>
    <name evidence="2" type="ORF">NLU13_3088</name>
</gene>
<keyword evidence="3" id="KW-1185">Reference proteome</keyword>
<feature type="compositionally biased region" description="Basic and acidic residues" evidence="1">
    <location>
        <begin position="324"/>
        <end position="337"/>
    </location>
</feature>
<dbReference type="AlphaFoldDB" id="A0AA39GLC6"/>
<sequence length="1096" mass="116031">MTDSGSFTAAGPCATAAAASTGATSSAMTGSTSNSSGSTDANPAAASTTVTKVDPVPVSAESISPAAATVTTETASDAATTAAVNKTAATRASSPNLASQHSNLSHSNANANANANDHGNLRDVPSDAHPSDKLHSHRQNHNQSKLPAFRFADRLKGAVSVSSPSLVPRGPPSPVSPNPDPSNTHKQVVGDTVISPTLTTHLSSPRNQTLPASPLSSDDNIPYTTPLARSLNQSVAAFESSPKNNQNLTVTATTVDLPPRGKRPTSLPDSSAPAPAPVTEVVIREKPWQSRRSPASRSSSDSAVSEGYLTSRSRQRILAAATDKSTKEGASGRRELLLPKTLSQTAHHHERRDSASNRPPVSYKPPTGASSTQSVPSTPVRVPPIRGFRSSGSRKSLTLDMNFSRPFEFPGDVDDPNHDHTLRALEGRRESEGHMTLPPSSAGADGSADDEGDMFLRIARQESASRAREGYTYDDSQTSVSRVRGSHRRPLSTNVATYTPTSPPQLTRRLSDQQETARPRRYLEERGTEIARSHTTRLASREKSASVHPGEDLALLRTSQRPPFTPRASGATQDLSHDSSFSTRRRPSITESNSGSQARTPVYKTYAQQAPSSATKGYSSSPLVRSFDLNAQHNQERGHGMEGTESSLSTAAPSTVWDELDDIRSRINRLELTGKLPSTSGAAVSRVSDDRPATAGTTVTTVSSSPKRHGAGVAQTEVGSTTSSQREAHPVLHTALTRTKPYLSPDVFRALESAANDAMSLSSMMGLPGQPGPISSGASTIGAGTTLTDRQLRRKADSVCRSLTELCVALGEDAPPTKTPQAAQTVVNSHGDGPLTPVASTSFAAQRRPSMSGEPGLLKAPNSPKGISKFEERRQTLLNGSLLPSPRVAGSSPSTPFDAGPNRRSSLLIGRTRRAGTEEPEEGRGSSLLVRARRAGTEEPEEGRKTSLLVRNRRGTIGEDDADARLRAPSRATTEVNTTRIARDYGSASGNGQEPATPGHSALPRRRLPSSINTSRLAVPAAAPTTTTPARRYLERYVPATEANNYPDTPIDNRRVSMIGQSSLPARTTSLSTRRQNRDSNITSISTSATTGDTYD</sequence>
<dbReference type="EMBL" id="JAPDFR010000002">
    <property type="protein sequence ID" value="KAK0389513.1"/>
    <property type="molecule type" value="Genomic_DNA"/>
</dbReference>
<feature type="compositionally biased region" description="Polar residues" evidence="1">
    <location>
        <begin position="589"/>
        <end position="599"/>
    </location>
</feature>
<feature type="region of interest" description="Disordered" evidence="1">
    <location>
        <begin position="635"/>
        <end position="654"/>
    </location>
</feature>
<feature type="compositionally biased region" description="Polar residues" evidence="1">
    <location>
        <begin position="194"/>
        <end position="223"/>
    </location>
</feature>
<feature type="region of interest" description="Disordered" evidence="1">
    <location>
        <begin position="1041"/>
        <end position="1096"/>
    </location>
</feature>
<proteinExistence type="predicted"/>
<reference evidence="2" key="1">
    <citation type="submission" date="2022-10" db="EMBL/GenBank/DDBJ databases">
        <title>Determination and structural analysis of whole genome sequence of Sarocladium strictum F4-1.</title>
        <authorList>
            <person name="Hu L."/>
            <person name="Jiang Y."/>
        </authorList>
    </citation>
    <scope>NUCLEOTIDE SEQUENCE</scope>
    <source>
        <strain evidence="2">F4-1</strain>
    </source>
</reference>
<dbReference type="Proteomes" id="UP001175261">
    <property type="component" value="Unassembled WGS sequence"/>
</dbReference>
<feature type="compositionally biased region" description="Polar residues" evidence="1">
    <location>
        <begin position="368"/>
        <end position="377"/>
    </location>
</feature>
<feature type="region of interest" description="Disordered" evidence="1">
    <location>
        <begin position="880"/>
        <end position="1007"/>
    </location>
</feature>
<evidence type="ECO:0000313" key="3">
    <source>
        <dbReference type="Proteomes" id="UP001175261"/>
    </source>
</evidence>
<evidence type="ECO:0000256" key="1">
    <source>
        <dbReference type="SAM" id="MobiDB-lite"/>
    </source>
</evidence>
<feature type="compositionally biased region" description="Low complexity" evidence="1">
    <location>
        <begin position="1"/>
        <end position="39"/>
    </location>
</feature>
<evidence type="ECO:0000313" key="2">
    <source>
        <dbReference type="EMBL" id="KAK0389513.1"/>
    </source>
</evidence>
<feature type="compositionally biased region" description="Low complexity" evidence="1">
    <location>
        <begin position="290"/>
        <end position="305"/>
    </location>
</feature>
<feature type="compositionally biased region" description="Polar residues" evidence="1">
    <location>
        <begin position="971"/>
        <end position="980"/>
    </location>
</feature>
<feature type="compositionally biased region" description="Polar residues" evidence="1">
    <location>
        <begin position="570"/>
        <end position="582"/>
    </location>
</feature>
<feature type="compositionally biased region" description="Polar residues" evidence="1">
    <location>
        <begin position="819"/>
        <end position="828"/>
    </location>
</feature>
<feature type="compositionally biased region" description="Low complexity" evidence="1">
    <location>
        <begin position="1080"/>
        <end position="1096"/>
    </location>
</feature>
<accession>A0AA39GLC6</accession>
<organism evidence="2 3">
    <name type="scientific">Sarocladium strictum</name>
    <name type="common">Black bundle disease fungus</name>
    <name type="synonym">Acremonium strictum</name>
    <dbReference type="NCBI Taxonomy" id="5046"/>
    <lineage>
        <taxon>Eukaryota</taxon>
        <taxon>Fungi</taxon>
        <taxon>Dikarya</taxon>
        <taxon>Ascomycota</taxon>
        <taxon>Pezizomycotina</taxon>
        <taxon>Sordariomycetes</taxon>
        <taxon>Hypocreomycetidae</taxon>
        <taxon>Hypocreales</taxon>
        <taxon>Sarocladiaceae</taxon>
        <taxon>Sarocladium</taxon>
    </lineage>
</organism>
<feature type="compositionally biased region" description="Basic and acidic residues" evidence="1">
    <location>
        <begin position="509"/>
        <end position="532"/>
    </location>
</feature>
<feature type="region of interest" description="Disordered" evidence="1">
    <location>
        <begin position="160"/>
        <end position="393"/>
    </location>
</feature>
<feature type="compositionally biased region" description="Pro residues" evidence="1">
    <location>
        <begin position="169"/>
        <end position="180"/>
    </location>
</feature>
<feature type="compositionally biased region" description="Basic and acidic residues" evidence="1">
    <location>
        <begin position="119"/>
        <end position="134"/>
    </location>
</feature>